<dbReference type="SUPFAM" id="SSF51905">
    <property type="entry name" value="FAD/NAD(P)-binding domain"/>
    <property type="match status" value="1"/>
</dbReference>
<gene>
    <name evidence="7" type="ORF">D5S19_08690</name>
</gene>
<dbReference type="InterPro" id="IPR016156">
    <property type="entry name" value="FAD/NAD-linked_Rdtase_dimer_sf"/>
</dbReference>
<comment type="caution">
    <text evidence="7">The sequence shown here is derived from an EMBL/GenBank/DDBJ whole genome shotgun (WGS) entry which is preliminary data.</text>
</comment>
<reference evidence="7 8" key="1">
    <citation type="submission" date="2018-09" db="EMBL/GenBank/DDBJ databases">
        <title>YIM PH 21725 draft genome.</title>
        <authorList>
            <person name="Miao C."/>
        </authorList>
    </citation>
    <scope>NUCLEOTIDE SEQUENCE [LARGE SCALE GENOMIC DNA]</scope>
    <source>
        <strain evidence="8">YIM PH21725</strain>
    </source>
</reference>
<dbReference type="Pfam" id="PF07992">
    <property type="entry name" value="Pyr_redox_2"/>
    <property type="match status" value="1"/>
</dbReference>
<dbReference type="Gene3D" id="3.50.50.60">
    <property type="entry name" value="FAD/NAD(P)-binding domain"/>
    <property type="match status" value="2"/>
</dbReference>
<evidence type="ECO:0000256" key="4">
    <source>
        <dbReference type="ARBA" id="ARBA00023002"/>
    </source>
</evidence>
<accession>A0A419I7J1</accession>
<dbReference type="GO" id="GO:0016651">
    <property type="term" value="F:oxidoreductase activity, acting on NAD(P)H"/>
    <property type="evidence" value="ECO:0007669"/>
    <property type="project" value="TreeGrafter"/>
</dbReference>
<evidence type="ECO:0000313" key="7">
    <source>
        <dbReference type="EMBL" id="RJQ87867.1"/>
    </source>
</evidence>
<keyword evidence="2" id="KW-0285">Flavoprotein</keyword>
<dbReference type="PANTHER" id="PTHR43557:SF2">
    <property type="entry name" value="RIESKE DOMAIN-CONTAINING PROTEIN-RELATED"/>
    <property type="match status" value="1"/>
</dbReference>
<keyword evidence="8" id="KW-1185">Reference proteome</keyword>
<evidence type="ECO:0000259" key="6">
    <source>
        <dbReference type="Pfam" id="PF14759"/>
    </source>
</evidence>
<dbReference type="Proteomes" id="UP000285112">
    <property type="component" value="Unassembled WGS sequence"/>
</dbReference>
<name>A0A419I7J1_9PSEU</name>
<evidence type="ECO:0000256" key="2">
    <source>
        <dbReference type="ARBA" id="ARBA00022630"/>
    </source>
</evidence>
<dbReference type="InterPro" id="IPR050446">
    <property type="entry name" value="FAD-oxidoreductase/Apoptosis"/>
</dbReference>
<feature type="domain" description="Reductase C-terminal" evidence="6">
    <location>
        <begin position="321"/>
        <end position="380"/>
    </location>
</feature>
<sequence>MDTSVRVLVVGASVAAGALIGQLRADGFAGRVLVVDQDPDAPYDRPPLSKEFLGGETPRPEAPWWDERCELIRGRATSLDVTSAAVKVDLADGPAGTIGADHIVLATGSAPIRLPDEPDGVAQLRTAADARRIRDFAAPGRRVLILGAGTIGTELASSLAGAGCDVAIVDQADRPLDRFLGGHLGDVAAEWIRAAGVELRLGCRVARISRAGERWTVSTSAGDLSGDLVVSAIGARPATGWLAGSGLDVTNGVRCDAHGAALDASGAIIGTVQAIGDVAAWCEPGTGPQRYEDWTTAQRQGRHVAKRLMGGTDPADFGLPYFWTHQFGRRIQVLGHPKRDGDLVQHTGNPARNAAYFTVRAGGADVACVAINSPREFAGAMRTSLRESG</sequence>
<evidence type="ECO:0000256" key="1">
    <source>
        <dbReference type="ARBA" id="ARBA00001974"/>
    </source>
</evidence>
<dbReference type="PANTHER" id="PTHR43557">
    <property type="entry name" value="APOPTOSIS-INDUCING FACTOR 1"/>
    <property type="match status" value="1"/>
</dbReference>
<keyword evidence="4" id="KW-0560">Oxidoreductase</keyword>
<comment type="cofactor">
    <cofactor evidence="1">
        <name>FAD</name>
        <dbReference type="ChEBI" id="CHEBI:57692"/>
    </cofactor>
</comment>
<dbReference type="SUPFAM" id="SSF55424">
    <property type="entry name" value="FAD/NAD-linked reductases, dimerisation (C-terminal) domain"/>
    <property type="match status" value="1"/>
</dbReference>
<feature type="domain" description="FAD/NAD(P)-binding" evidence="5">
    <location>
        <begin position="6"/>
        <end position="301"/>
    </location>
</feature>
<evidence type="ECO:0000259" key="5">
    <source>
        <dbReference type="Pfam" id="PF07992"/>
    </source>
</evidence>
<evidence type="ECO:0000313" key="8">
    <source>
        <dbReference type="Proteomes" id="UP000285112"/>
    </source>
</evidence>
<dbReference type="RefSeq" id="WP_120022806.1">
    <property type="nucleotide sequence ID" value="NZ_QZFV01000066.1"/>
</dbReference>
<dbReference type="Pfam" id="PF14759">
    <property type="entry name" value="Reductase_C"/>
    <property type="match status" value="1"/>
</dbReference>
<dbReference type="InterPro" id="IPR028202">
    <property type="entry name" value="Reductase_C"/>
</dbReference>
<evidence type="ECO:0000256" key="3">
    <source>
        <dbReference type="ARBA" id="ARBA00022827"/>
    </source>
</evidence>
<dbReference type="EMBL" id="QZFV01000066">
    <property type="protein sequence ID" value="RJQ87867.1"/>
    <property type="molecule type" value="Genomic_DNA"/>
</dbReference>
<dbReference type="OrthoDB" id="4475657at2"/>
<dbReference type="Gene3D" id="3.30.390.30">
    <property type="match status" value="1"/>
</dbReference>
<dbReference type="PRINTS" id="PR00411">
    <property type="entry name" value="PNDRDTASEI"/>
</dbReference>
<proteinExistence type="predicted"/>
<dbReference type="InterPro" id="IPR023753">
    <property type="entry name" value="FAD/NAD-binding_dom"/>
</dbReference>
<organism evidence="7 8">
    <name type="scientific">Amycolatopsis panacis</name>
    <dbReference type="NCBI Taxonomy" id="2340917"/>
    <lineage>
        <taxon>Bacteria</taxon>
        <taxon>Bacillati</taxon>
        <taxon>Actinomycetota</taxon>
        <taxon>Actinomycetes</taxon>
        <taxon>Pseudonocardiales</taxon>
        <taxon>Pseudonocardiaceae</taxon>
        <taxon>Amycolatopsis</taxon>
    </lineage>
</organism>
<keyword evidence="3" id="KW-0274">FAD</keyword>
<dbReference type="PRINTS" id="PR00368">
    <property type="entry name" value="FADPNR"/>
</dbReference>
<dbReference type="InterPro" id="IPR036188">
    <property type="entry name" value="FAD/NAD-bd_sf"/>
</dbReference>
<dbReference type="GO" id="GO:0005737">
    <property type="term" value="C:cytoplasm"/>
    <property type="evidence" value="ECO:0007669"/>
    <property type="project" value="TreeGrafter"/>
</dbReference>
<protein>
    <submittedName>
        <fullName evidence="7">Ferredoxin reductase</fullName>
    </submittedName>
</protein>
<dbReference type="AlphaFoldDB" id="A0A419I7J1"/>